<gene>
    <name evidence="1" type="ORF">MS3_06503</name>
</gene>
<sequence length="37" mass="4331">MDDLTRILNESEPFTFYAPKSNIQVAELQKNEPIKIH</sequence>
<organism evidence="1">
    <name type="scientific">Schistosoma haematobium</name>
    <name type="common">Blood fluke</name>
    <dbReference type="NCBI Taxonomy" id="6185"/>
    <lineage>
        <taxon>Eukaryota</taxon>
        <taxon>Metazoa</taxon>
        <taxon>Spiralia</taxon>
        <taxon>Lophotrochozoa</taxon>
        <taxon>Platyhelminthes</taxon>
        <taxon>Trematoda</taxon>
        <taxon>Digenea</taxon>
        <taxon>Strigeidida</taxon>
        <taxon>Schistosomatoidea</taxon>
        <taxon>Schistosomatidae</taxon>
        <taxon>Schistosoma</taxon>
    </lineage>
</organism>
<accession>A0A094ZY95</accession>
<dbReference type="AlphaFoldDB" id="A0A094ZY95"/>
<proteinExistence type="predicted"/>
<reference evidence="1" key="1">
    <citation type="journal article" date="2012" name="Nat. Genet.">
        <title>Whole-genome sequence of Schistosoma haematobium.</title>
        <authorList>
            <person name="Young N.D."/>
            <person name="Jex A.R."/>
            <person name="Li B."/>
            <person name="Liu S."/>
            <person name="Yang L."/>
            <person name="Xiong Z."/>
            <person name="Li Y."/>
            <person name="Cantacessi C."/>
            <person name="Hall R.S."/>
            <person name="Xu X."/>
            <person name="Chen F."/>
            <person name="Wu X."/>
            <person name="Zerlotini A."/>
            <person name="Oliveira G."/>
            <person name="Hofmann A."/>
            <person name="Zhang G."/>
            <person name="Fang X."/>
            <person name="Kang Y."/>
            <person name="Campbell B.E."/>
            <person name="Loukas A."/>
            <person name="Ranganathan S."/>
            <person name="Rollinson D."/>
            <person name="Rinaldi G."/>
            <person name="Brindley P.J."/>
            <person name="Yang H."/>
            <person name="Wang J."/>
            <person name="Wang J."/>
            <person name="Gasser R.B."/>
        </authorList>
    </citation>
    <scope>NUCLEOTIDE SEQUENCE [LARGE SCALE GENOMIC DNA]</scope>
</reference>
<name>A0A094ZY95_SCHHA</name>
<dbReference type="EMBL" id="KL250975">
    <property type="protein sequence ID" value="KGB38139.1"/>
    <property type="molecule type" value="Genomic_DNA"/>
</dbReference>
<evidence type="ECO:0000313" key="1">
    <source>
        <dbReference type="EMBL" id="KGB38139.1"/>
    </source>
</evidence>
<protein>
    <submittedName>
        <fullName evidence="1">Uncharacterized protein</fullName>
    </submittedName>
</protein>